<reference evidence="6 7" key="1">
    <citation type="submission" date="2018-11" db="EMBL/GenBank/DDBJ databases">
        <title>Genomes From Bacteria Associated with the Canine Oral Cavity: a Test Case for Automated Genome-Based Taxonomic Assignment.</title>
        <authorList>
            <person name="Coil D.A."/>
            <person name="Jospin G."/>
            <person name="Darling A.E."/>
            <person name="Wallis C."/>
            <person name="Davis I.J."/>
            <person name="Harris S."/>
            <person name="Eisen J.A."/>
            <person name="Holcombe L.J."/>
            <person name="O'Flynn C."/>
        </authorList>
    </citation>
    <scope>NUCLEOTIDE SEQUENCE [LARGE SCALE GENOMIC DNA]</scope>
    <source>
        <strain evidence="6 7">COT-280</strain>
    </source>
</reference>
<gene>
    <name evidence="6" type="ORF">EII21_10880</name>
</gene>
<dbReference type="PANTHER" id="PTHR46233:SF3">
    <property type="entry name" value="HYDROXYACYLGLUTATHIONE HYDROLASE GLOC"/>
    <property type="match status" value="1"/>
</dbReference>
<evidence type="ECO:0000256" key="4">
    <source>
        <dbReference type="ARBA" id="ARBA00022833"/>
    </source>
</evidence>
<comment type="caution">
    <text evidence="6">The sequence shown here is derived from an EMBL/GenBank/DDBJ whole genome shotgun (WGS) entry which is preliminary data.</text>
</comment>
<keyword evidence="7" id="KW-1185">Reference proteome</keyword>
<dbReference type="SMART" id="SM00849">
    <property type="entry name" value="Lactamase_B"/>
    <property type="match status" value="1"/>
</dbReference>
<dbReference type="Gene3D" id="3.60.15.10">
    <property type="entry name" value="Ribonuclease Z/Hydroxyacylglutathione hydrolase-like"/>
    <property type="match status" value="1"/>
</dbReference>
<dbReference type="GO" id="GO:0016787">
    <property type="term" value="F:hydrolase activity"/>
    <property type="evidence" value="ECO:0007669"/>
    <property type="project" value="UniProtKB-KW"/>
</dbReference>
<dbReference type="AlphaFoldDB" id="A0A3P2A0E8"/>
<evidence type="ECO:0000256" key="1">
    <source>
        <dbReference type="ARBA" id="ARBA00001947"/>
    </source>
</evidence>
<feature type="domain" description="Metallo-beta-lactamase" evidence="5">
    <location>
        <begin position="14"/>
        <end position="197"/>
    </location>
</feature>
<dbReference type="OrthoDB" id="9784009at2"/>
<dbReference type="Proteomes" id="UP000269923">
    <property type="component" value="Unassembled WGS sequence"/>
</dbReference>
<sequence length="215" mass="24191">MALNIKIIPVTPYEQNATLLWDDASKEAVLVDVGGDVPVLWAQLQELGLTLKEIWLTHGHLDHTGGVVEMLKLADVPVIGPHREDLFLLESLPETTRAYAKHGFAFSPSFVPNRWLEEGEQVRLGDYVFEVLHIFGHTPGHVVFYCASEKLLIAGDTLFKESVGRTDFPRSDPQGLLDNIRTKLYTLPDDVRVLPGHRETTTIGYEKQHNPYIRA</sequence>
<comment type="cofactor">
    <cofactor evidence="1">
        <name>Zn(2+)</name>
        <dbReference type="ChEBI" id="CHEBI:29105"/>
    </cofactor>
</comment>
<accession>A0A3P2A0E8</accession>
<dbReference type="SUPFAM" id="SSF56281">
    <property type="entry name" value="Metallo-hydrolase/oxidoreductase"/>
    <property type="match status" value="1"/>
</dbReference>
<dbReference type="STRING" id="1121352.GCA_000620925_01855"/>
<proteinExistence type="predicted"/>
<dbReference type="GO" id="GO:0046872">
    <property type="term" value="F:metal ion binding"/>
    <property type="evidence" value="ECO:0007669"/>
    <property type="project" value="UniProtKB-KW"/>
</dbReference>
<dbReference type="RefSeq" id="WP_124796372.1">
    <property type="nucleotide sequence ID" value="NZ_RQYC01000033.1"/>
</dbReference>
<dbReference type="EMBL" id="RQYC01000033">
    <property type="protein sequence ID" value="RRD88769.1"/>
    <property type="molecule type" value="Genomic_DNA"/>
</dbReference>
<evidence type="ECO:0000313" key="6">
    <source>
        <dbReference type="EMBL" id="RRD88769.1"/>
    </source>
</evidence>
<protein>
    <submittedName>
        <fullName evidence="6">MBL fold metallo-hydrolase</fullName>
    </submittedName>
</protein>
<dbReference type="InterPro" id="IPR036866">
    <property type="entry name" value="RibonucZ/Hydroxyglut_hydro"/>
</dbReference>
<keyword evidence="2" id="KW-0479">Metal-binding</keyword>
<organism evidence="6 7">
    <name type="scientific">Conchiformibius steedae</name>
    <dbReference type="NCBI Taxonomy" id="153493"/>
    <lineage>
        <taxon>Bacteria</taxon>
        <taxon>Pseudomonadati</taxon>
        <taxon>Pseudomonadota</taxon>
        <taxon>Betaproteobacteria</taxon>
        <taxon>Neisseriales</taxon>
        <taxon>Neisseriaceae</taxon>
        <taxon>Conchiformibius</taxon>
    </lineage>
</organism>
<evidence type="ECO:0000256" key="3">
    <source>
        <dbReference type="ARBA" id="ARBA00022801"/>
    </source>
</evidence>
<dbReference type="PANTHER" id="PTHR46233">
    <property type="entry name" value="HYDROXYACYLGLUTATHIONE HYDROLASE GLOC"/>
    <property type="match status" value="1"/>
</dbReference>
<evidence type="ECO:0000259" key="5">
    <source>
        <dbReference type="SMART" id="SM00849"/>
    </source>
</evidence>
<dbReference type="InterPro" id="IPR051453">
    <property type="entry name" value="MBL_Glyoxalase_II"/>
</dbReference>
<name>A0A3P2A0E8_9NEIS</name>
<dbReference type="InterPro" id="IPR001279">
    <property type="entry name" value="Metallo-B-lactamas"/>
</dbReference>
<dbReference type="CDD" id="cd07737">
    <property type="entry name" value="YcbL-like_MBL-fold"/>
    <property type="match status" value="1"/>
</dbReference>
<keyword evidence="4" id="KW-0862">Zinc</keyword>
<keyword evidence="3 6" id="KW-0378">Hydrolase</keyword>
<dbReference type="Pfam" id="PF00753">
    <property type="entry name" value="Lactamase_B"/>
    <property type="match status" value="1"/>
</dbReference>
<evidence type="ECO:0000256" key="2">
    <source>
        <dbReference type="ARBA" id="ARBA00022723"/>
    </source>
</evidence>
<evidence type="ECO:0000313" key="7">
    <source>
        <dbReference type="Proteomes" id="UP000269923"/>
    </source>
</evidence>